<accession>A0A4Y2LI01</accession>
<sequence length="160" mass="18274">MVQQTDTKKTHPMMFNLILRRHINQVIQVIFEQDQATGNGPNPTNDYQLYSVDNFRPNPCTSNNQNPQISSNISHQELSNIVHSYSSNTLLIDPTNISQSSPSRLIKSTCPTFLNQAHRIFKLPKKQKSKNTKSLKCSKKFSQVLKIIIRMGRSRTNNCS</sequence>
<reference evidence="1 2" key="1">
    <citation type="journal article" date="2019" name="Sci. Rep.">
        <title>Orb-weaving spider Araneus ventricosus genome elucidates the spidroin gene catalogue.</title>
        <authorList>
            <person name="Kono N."/>
            <person name="Nakamura H."/>
            <person name="Ohtoshi R."/>
            <person name="Moran D.A.P."/>
            <person name="Shinohara A."/>
            <person name="Yoshida Y."/>
            <person name="Fujiwara M."/>
            <person name="Mori M."/>
            <person name="Tomita M."/>
            <person name="Arakawa K."/>
        </authorList>
    </citation>
    <scope>NUCLEOTIDE SEQUENCE [LARGE SCALE GENOMIC DNA]</scope>
</reference>
<dbReference type="EMBL" id="BGPR01005809">
    <property type="protein sequence ID" value="GBN13593.1"/>
    <property type="molecule type" value="Genomic_DNA"/>
</dbReference>
<name>A0A4Y2LI01_ARAVE</name>
<organism evidence="1 2">
    <name type="scientific">Araneus ventricosus</name>
    <name type="common">Orbweaver spider</name>
    <name type="synonym">Epeira ventricosa</name>
    <dbReference type="NCBI Taxonomy" id="182803"/>
    <lineage>
        <taxon>Eukaryota</taxon>
        <taxon>Metazoa</taxon>
        <taxon>Ecdysozoa</taxon>
        <taxon>Arthropoda</taxon>
        <taxon>Chelicerata</taxon>
        <taxon>Arachnida</taxon>
        <taxon>Araneae</taxon>
        <taxon>Araneomorphae</taxon>
        <taxon>Entelegynae</taxon>
        <taxon>Araneoidea</taxon>
        <taxon>Araneidae</taxon>
        <taxon>Araneus</taxon>
    </lineage>
</organism>
<dbReference type="AlphaFoldDB" id="A0A4Y2LI01"/>
<keyword evidence="2" id="KW-1185">Reference proteome</keyword>
<protein>
    <submittedName>
        <fullName evidence="1">Uncharacterized protein</fullName>
    </submittedName>
</protein>
<evidence type="ECO:0000313" key="2">
    <source>
        <dbReference type="Proteomes" id="UP000499080"/>
    </source>
</evidence>
<comment type="caution">
    <text evidence="1">The sequence shown here is derived from an EMBL/GenBank/DDBJ whole genome shotgun (WGS) entry which is preliminary data.</text>
</comment>
<dbReference type="Proteomes" id="UP000499080">
    <property type="component" value="Unassembled WGS sequence"/>
</dbReference>
<evidence type="ECO:0000313" key="1">
    <source>
        <dbReference type="EMBL" id="GBN13593.1"/>
    </source>
</evidence>
<proteinExistence type="predicted"/>
<gene>
    <name evidence="1" type="ORF">AVEN_260745_1</name>
</gene>